<evidence type="ECO:0000259" key="1">
    <source>
        <dbReference type="Pfam" id="PF20469"/>
    </source>
</evidence>
<name>A0A0B7GVB2_TREPH</name>
<dbReference type="Proteomes" id="UP000042527">
    <property type="component" value="Unassembled WGS sequence"/>
</dbReference>
<protein>
    <recommendedName>
        <fullName evidence="1">OLD protein-like TOPRIM domain-containing protein</fullName>
    </recommendedName>
</protein>
<dbReference type="InterPro" id="IPR051396">
    <property type="entry name" value="Bact_Antivir_Def_Nuclease"/>
</dbReference>
<organism evidence="2 3">
    <name type="scientific">Treponema phagedenis</name>
    <dbReference type="NCBI Taxonomy" id="162"/>
    <lineage>
        <taxon>Bacteria</taxon>
        <taxon>Pseudomonadati</taxon>
        <taxon>Spirochaetota</taxon>
        <taxon>Spirochaetia</taxon>
        <taxon>Spirochaetales</taxon>
        <taxon>Treponemataceae</taxon>
        <taxon>Treponema</taxon>
    </lineage>
</organism>
<evidence type="ECO:0000313" key="2">
    <source>
        <dbReference type="EMBL" id="CEM62443.1"/>
    </source>
</evidence>
<dbReference type="EMBL" id="CDNC01000028">
    <property type="protein sequence ID" value="CEM62443.1"/>
    <property type="molecule type" value="Genomic_DNA"/>
</dbReference>
<dbReference type="CDD" id="cd01026">
    <property type="entry name" value="TOPRIM_OLD"/>
    <property type="match status" value="1"/>
</dbReference>
<evidence type="ECO:0000313" key="3">
    <source>
        <dbReference type="Proteomes" id="UP000042527"/>
    </source>
</evidence>
<keyword evidence="3" id="KW-1185">Reference proteome</keyword>
<proteinExistence type="predicted"/>
<reference evidence="3" key="1">
    <citation type="submission" date="2015-01" db="EMBL/GenBank/DDBJ databases">
        <authorList>
            <person name="Manzoor Shahid"/>
            <person name="Zubair Saima"/>
        </authorList>
    </citation>
    <scope>NUCLEOTIDE SEQUENCE [LARGE SCALE GENOMIC DNA]</scope>
    <source>
        <strain evidence="3">V1</strain>
    </source>
</reference>
<dbReference type="InterPro" id="IPR034139">
    <property type="entry name" value="TOPRIM_OLD"/>
</dbReference>
<dbReference type="PANTHER" id="PTHR43581">
    <property type="entry name" value="ATP/GTP PHOSPHATASE"/>
    <property type="match status" value="1"/>
</dbReference>
<gene>
    <name evidence="2" type="ORF">TPHV1_340012</name>
</gene>
<accession>A0A0B7GVB2</accession>
<sequence length="251" mass="28806">MIEEPECHLSHSTLNIFLKSLEYTYQGKQIIISTHSSFVANKLGLANLLLLNNSNLVKIRELSEETDIFFRKIAGYDTLRLLLCKKAILVEGDSDELIVQKAYMSEHDGHLPIHDGIDVISVGTSFLRFLELSEKLEKEVIVITDNDGNIEALHRKYCNYIGNNQKSNIKICYDSTEHEYTGKLKNYNYNTLEPCMLRANDLPLLNRILGKSFEDEDSLLKYMKENKTESAIKIFDTTEPLSFPKYIMEAL</sequence>
<dbReference type="PANTHER" id="PTHR43581:SF2">
    <property type="entry name" value="EXCINUCLEASE ATPASE SUBUNIT"/>
    <property type="match status" value="1"/>
</dbReference>
<dbReference type="AlphaFoldDB" id="A0A0B7GVB2"/>
<feature type="domain" description="OLD protein-like TOPRIM" evidence="1">
    <location>
        <begin position="82"/>
        <end position="147"/>
    </location>
</feature>
<dbReference type="Pfam" id="PF20469">
    <property type="entry name" value="OLD-like_TOPRIM"/>
    <property type="match status" value="1"/>
</dbReference>